<name>A0A9X3MWG2_9ACTN</name>
<dbReference type="Gene3D" id="3.40.1010.10">
    <property type="entry name" value="Cobalt-precorrin-4 Transmethylase, Domain 1"/>
    <property type="match status" value="1"/>
</dbReference>
<evidence type="ECO:0000313" key="9">
    <source>
        <dbReference type="EMBL" id="MDA0162500.1"/>
    </source>
</evidence>
<dbReference type="InterPro" id="IPR014777">
    <property type="entry name" value="4pyrrole_Mease_sub1"/>
</dbReference>
<evidence type="ECO:0000256" key="4">
    <source>
        <dbReference type="ARBA" id="ARBA00022603"/>
    </source>
</evidence>
<proteinExistence type="inferred from homology"/>
<comment type="pathway">
    <text evidence="1">Cofactor biosynthesis; adenosylcobalamin biosynthesis.</text>
</comment>
<dbReference type="Gene3D" id="3.30.950.10">
    <property type="entry name" value="Methyltransferase, Cobalt-precorrin-4 Transmethylase, Domain 2"/>
    <property type="match status" value="1"/>
</dbReference>
<protein>
    <submittedName>
        <fullName evidence="9">Precorrin-2 C(20)-methyltransferase</fullName>
        <ecNumber evidence="9">2.1.1.130</ecNumber>
    </submittedName>
</protein>
<organism evidence="9 10">
    <name type="scientific">Solirubrobacter ginsenosidimutans</name>
    <dbReference type="NCBI Taxonomy" id="490573"/>
    <lineage>
        <taxon>Bacteria</taxon>
        <taxon>Bacillati</taxon>
        <taxon>Actinomycetota</taxon>
        <taxon>Thermoleophilia</taxon>
        <taxon>Solirubrobacterales</taxon>
        <taxon>Solirubrobacteraceae</taxon>
        <taxon>Solirubrobacter</taxon>
    </lineage>
</organism>
<dbReference type="EMBL" id="JAPDOD010000019">
    <property type="protein sequence ID" value="MDA0162500.1"/>
    <property type="molecule type" value="Genomic_DNA"/>
</dbReference>
<dbReference type="PANTHER" id="PTHR43467:SF2">
    <property type="entry name" value="COBALT-PRECORRIN-2 C(20)-METHYLTRANSFERASE"/>
    <property type="match status" value="1"/>
</dbReference>
<feature type="domain" description="Tetrapyrrole methylase" evidence="8">
    <location>
        <begin position="2"/>
        <end position="194"/>
    </location>
</feature>
<dbReference type="CDD" id="cd11645">
    <property type="entry name" value="Precorrin_2_C20_MT"/>
    <property type="match status" value="1"/>
</dbReference>
<dbReference type="PANTHER" id="PTHR43467">
    <property type="entry name" value="COBALT-PRECORRIN-2 C(20)-METHYLTRANSFERASE"/>
    <property type="match status" value="1"/>
</dbReference>
<evidence type="ECO:0000256" key="5">
    <source>
        <dbReference type="ARBA" id="ARBA00022679"/>
    </source>
</evidence>
<dbReference type="Proteomes" id="UP001149140">
    <property type="component" value="Unassembled WGS sequence"/>
</dbReference>
<keyword evidence="6" id="KW-0949">S-adenosyl-L-methionine</keyword>
<keyword evidence="3" id="KW-0169">Cobalamin biosynthesis</keyword>
<evidence type="ECO:0000256" key="1">
    <source>
        <dbReference type="ARBA" id="ARBA00004953"/>
    </source>
</evidence>
<dbReference type="InterPro" id="IPR035996">
    <property type="entry name" value="4pyrrol_Methylase_sf"/>
</dbReference>
<evidence type="ECO:0000259" key="8">
    <source>
        <dbReference type="Pfam" id="PF00590"/>
    </source>
</evidence>
<evidence type="ECO:0000256" key="2">
    <source>
        <dbReference type="ARBA" id="ARBA00005879"/>
    </source>
</evidence>
<comment type="caution">
    <text evidence="9">The sequence shown here is derived from an EMBL/GenBank/DDBJ whole genome shotgun (WGS) entry which is preliminary data.</text>
</comment>
<dbReference type="InterPro" id="IPR012382">
    <property type="entry name" value="CobI/CbiL"/>
</dbReference>
<evidence type="ECO:0000256" key="3">
    <source>
        <dbReference type="ARBA" id="ARBA00022573"/>
    </source>
</evidence>
<dbReference type="NCBIfam" id="TIGR01467">
    <property type="entry name" value="cobI_cbiL"/>
    <property type="match status" value="1"/>
</dbReference>
<evidence type="ECO:0000313" key="10">
    <source>
        <dbReference type="Proteomes" id="UP001149140"/>
    </source>
</evidence>
<keyword evidence="5 9" id="KW-0808">Transferase</keyword>
<sequence>MRLIGVGVGPGDPEHLTLKALRALQEADRVFVPEGGRAAEIIAAHVTSVPLAFGMSDAAARDARWNAAGAAIAEVARTGTAAFATVGDPNLYSTFAYIAHTVRELVPDVVVETVPGITAMQDLAARSGTVLAEGTERLALIPYTAGDDALRSALTDYDTVVVYKGGRHLPAVLRAVGDDAVYGEELGRPGETLTPPPGAAPYFSTVIRPATRDGRGSRL</sequence>
<dbReference type="EC" id="2.1.1.130" evidence="9"/>
<reference evidence="9" key="1">
    <citation type="submission" date="2022-10" db="EMBL/GenBank/DDBJ databases">
        <title>The WGS of Solirubrobacter ginsenosidimutans DSM 21036.</title>
        <authorList>
            <person name="Jiang Z."/>
        </authorList>
    </citation>
    <scope>NUCLEOTIDE SEQUENCE</scope>
    <source>
        <strain evidence="9">DSM 21036</strain>
    </source>
</reference>
<keyword evidence="10" id="KW-1185">Reference proteome</keyword>
<gene>
    <name evidence="9" type="primary">cobI</name>
    <name evidence="9" type="ORF">OM076_19660</name>
</gene>
<dbReference type="GO" id="GO:0009236">
    <property type="term" value="P:cobalamin biosynthetic process"/>
    <property type="evidence" value="ECO:0007669"/>
    <property type="project" value="UniProtKB-UniRule"/>
</dbReference>
<dbReference type="SUPFAM" id="SSF53790">
    <property type="entry name" value="Tetrapyrrole methylase"/>
    <property type="match status" value="1"/>
</dbReference>
<dbReference type="RefSeq" id="WP_270041741.1">
    <property type="nucleotide sequence ID" value="NZ_JAPDOD010000019.1"/>
</dbReference>
<dbReference type="InterPro" id="IPR000878">
    <property type="entry name" value="4pyrrol_Mease"/>
</dbReference>
<dbReference type="PIRSF" id="PIRSF036427">
    <property type="entry name" value="Precrrn-2_mtase"/>
    <property type="match status" value="1"/>
</dbReference>
<dbReference type="AlphaFoldDB" id="A0A9X3MWG2"/>
<accession>A0A9X3MWG2</accession>
<comment type="similarity">
    <text evidence="2 7">Belongs to the precorrin methyltransferase family.</text>
</comment>
<dbReference type="Pfam" id="PF00590">
    <property type="entry name" value="TP_methylase"/>
    <property type="match status" value="1"/>
</dbReference>
<dbReference type="InterPro" id="IPR014776">
    <property type="entry name" value="4pyrrole_Mease_sub2"/>
</dbReference>
<dbReference type="GO" id="GO:0030788">
    <property type="term" value="F:precorrin-2 C20-methyltransferase activity"/>
    <property type="evidence" value="ECO:0007669"/>
    <property type="project" value="UniProtKB-EC"/>
</dbReference>
<keyword evidence="4 9" id="KW-0489">Methyltransferase</keyword>
<dbReference type="GO" id="GO:0032259">
    <property type="term" value="P:methylation"/>
    <property type="evidence" value="ECO:0007669"/>
    <property type="project" value="UniProtKB-KW"/>
</dbReference>
<evidence type="ECO:0000256" key="7">
    <source>
        <dbReference type="PIRNR" id="PIRNR036427"/>
    </source>
</evidence>
<dbReference type="InterPro" id="IPR006364">
    <property type="entry name" value="CobI/CbiL/CobIJ_dom"/>
</dbReference>
<evidence type="ECO:0000256" key="6">
    <source>
        <dbReference type="ARBA" id="ARBA00022691"/>
    </source>
</evidence>